<dbReference type="AlphaFoldDB" id="A0A0D7A3T0"/>
<proteinExistence type="predicted"/>
<organism evidence="2 3">
    <name type="scientific">Fistulina hepatica ATCC 64428</name>
    <dbReference type="NCBI Taxonomy" id="1128425"/>
    <lineage>
        <taxon>Eukaryota</taxon>
        <taxon>Fungi</taxon>
        <taxon>Dikarya</taxon>
        <taxon>Basidiomycota</taxon>
        <taxon>Agaricomycotina</taxon>
        <taxon>Agaricomycetes</taxon>
        <taxon>Agaricomycetidae</taxon>
        <taxon>Agaricales</taxon>
        <taxon>Fistulinaceae</taxon>
        <taxon>Fistulina</taxon>
    </lineage>
</organism>
<protein>
    <submittedName>
        <fullName evidence="2">Uncharacterized protein</fullName>
    </submittedName>
</protein>
<feature type="compositionally biased region" description="Acidic residues" evidence="1">
    <location>
        <begin position="376"/>
        <end position="397"/>
    </location>
</feature>
<feature type="compositionally biased region" description="Low complexity" evidence="1">
    <location>
        <begin position="441"/>
        <end position="450"/>
    </location>
</feature>
<name>A0A0D7A3T0_9AGAR</name>
<dbReference type="OrthoDB" id="3009876at2759"/>
<dbReference type="Proteomes" id="UP000054144">
    <property type="component" value="Unassembled WGS sequence"/>
</dbReference>
<evidence type="ECO:0000256" key="1">
    <source>
        <dbReference type="SAM" id="MobiDB-lite"/>
    </source>
</evidence>
<evidence type="ECO:0000313" key="2">
    <source>
        <dbReference type="EMBL" id="KIY44566.1"/>
    </source>
</evidence>
<reference evidence="2 3" key="1">
    <citation type="journal article" date="2015" name="Fungal Genet. Biol.">
        <title>Evolution of novel wood decay mechanisms in Agaricales revealed by the genome sequences of Fistulina hepatica and Cylindrobasidium torrendii.</title>
        <authorList>
            <person name="Floudas D."/>
            <person name="Held B.W."/>
            <person name="Riley R."/>
            <person name="Nagy L.G."/>
            <person name="Koehler G."/>
            <person name="Ransdell A.S."/>
            <person name="Younus H."/>
            <person name="Chow J."/>
            <person name="Chiniquy J."/>
            <person name="Lipzen A."/>
            <person name="Tritt A."/>
            <person name="Sun H."/>
            <person name="Haridas S."/>
            <person name="LaButti K."/>
            <person name="Ohm R.A."/>
            <person name="Kues U."/>
            <person name="Blanchette R.A."/>
            <person name="Grigoriev I.V."/>
            <person name="Minto R.E."/>
            <person name="Hibbett D.S."/>
        </authorList>
    </citation>
    <scope>NUCLEOTIDE SEQUENCE [LARGE SCALE GENOMIC DNA]</scope>
    <source>
        <strain evidence="2 3">ATCC 64428</strain>
    </source>
</reference>
<evidence type="ECO:0000313" key="3">
    <source>
        <dbReference type="Proteomes" id="UP000054144"/>
    </source>
</evidence>
<feature type="region of interest" description="Disordered" evidence="1">
    <location>
        <begin position="1"/>
        <end position="23"/>
    </location>
</feature>
<gene>
    <name evidence="2" type="ORF">FISHEDRAFT_77476</name>
</gene>
<accession>A0A0D7A3T0</accession>
<dbReference type="EMBL" id="KN882089">
    <property type="protein sequence ID" value="KIY44566.1"/>
    <property type="molecule type" value="Genomic_DNA"/>
</dbReference>
<feature type="compositionally biased region" description="Basic and acidic residues" evidence="1">
    <location>
        <begin position="356"/>
        <end position="367"/>
    </location>
</feature>
<keyword evidence="3" id="KW-1185">Reference proteome</keyword>
<feature type="region of interest" description="Disordered" evidence="1">
    <location>
        <begin position="356"/>
        <end position="456"/>
    </location>
</feature>
<sequence>MPSKTPATLPILSAPRMRSTTQRPKVPAAQLAAQRAAAKDRREKMDAALKKFYSDVNTLAETAAQPFDLKGRFFLDQLIYAGQDFIRPRKDNAYNAFYSNKAKELREQGIGVPEDGIVGLHLEFGEEYEGLTKEQRQEEVKKHNKNKEDQALIRRQTTAAKRSDYSASCRILMDVMDGMKRRIGIDGFFCVVTNSVDFTAEPYWYFTDDEIAGYMKIASRSWVTSHVGYKLRAFATAGCDVTNLAGNANEKAKVLKADIVNRMNTALADATDNFDARMEYVNYDRLIVQGMGVVLEGWPLGPLVQPNRLGNSLPQLTKLRDALKDGSCKFRKIDRAEKDALYKEWQQKIADGEVVEKTRKGRSDRGVRRGPRVPIEGEEDSSSDESTPDDDEGEEEASAGIRDGSRKRKRSKKGGPSLGSKAKRARNGKGKEKENIPPTSPSESTPPSESMPVTTD</sequence>